<gene>
    <name evidence="1" type="ORF">BBAD15_g975</name>
</gene>
<name>A0A0A2W3P0_BEABA</name>
<proteinExistence type="predicted"/>
<dbReference type="AlphaFoldDB" id="A0A0A2W3P0"/>
<dbReference type="HOGENOM" id="CLU_457801_0_0_1"/>
<evidence type="ECO:0000313" key="1">
    <source>
        <dbReference type="EMBL" id="KGQ13252.1"/>
    </source>
</evidence>
<comment type="caution">
    <text evidence="1">The sequence shown here is derived from an EMBL/GenBank/DDBJ whole genome shotgun (WGS) entry which is preliminary data.</text>
</comment>
<reference evidence="1 2" key="1">
    <citation type="submission" date="2012-10" db="EMBL/GenBank/DDBJ databases">
        <title>Genome sequencing and analysis of entomopathogenic fungi Beauveria bassiana D1-5.</title>
        <authorList>
            <person name="Li Q."/>
            <person name="Wang L."/>
            <person name="Zhang Z."/>
            <person name="Wang Q."/>
            <person name="Ren J."/>
            <person name="Wang M."/>
            <person name="Xu W."/>
            <person name="Wang J."/>
            <person name="Lu Y."/>
            <person name="Du Q."/>
            <person name="Sun Z."/>
        </authorList>
    </citation>
    <scope>NUCLEOTIDE SEQUENCE [LARGE SCALE GENOMIC DNA]</scope>
    <source>
        <strain evidence="1 2">D1-5</strain>
    </source>
</reference>
<dbReference type="AntiFam" id="ANF00088">
    <property type="entry name" value="Shadow ORF (opposite Fdh)"/>
</dbReference>
<sequence length="596" mass="65188">MHQVKRFVDLVQRHAVSNERIKIDFARHCLFHHARQLSATFNATERRTTPDAACHQLEWTGFNFLTRPGHADNHALAPAFVAAFQRGTHHVHVADTFEAVIHPAVGQLNDHILNRLLVIFRVNAIGSAHFPREGEFLRVSINGNDSPGFSLHRALNHRQADPAEAKYRHGIALFHFRRVVHRADAGGYAAAKQAHFIQGCLRVDLSQGDLRHYGIFAEGTGAHVVINWLAIIGEAGGAIRHQAFALGGANGLAEVSFAGFTELTLAAFCGVERNNVVARLQAGHALAHFHHDAAAFVAQHRREYAFRIVAGQRESIGMANAGVGLPGPKATAARDFIVLFLLRTLLFGGIAGDQLVFKVNFHHFAHQAVGRPADGRDLLQDGEARLAVFQRALKRLRLAANAPDAGQNAFFVFRRVWHNRPLGAACAMLGLLTGCAEGVPEYKEPPVATVAVKDSQARIVFRSAGMPMTVNYAVDTSTPTSEGFTPIGRVFHSGREKLLPWIATLTENTRGTISDEQLQIEKTVDAGHSIRIRGISAWSDYGQQINTSGSCGPLFSQFIPEGGSTYLVEFRFKGTNSCSQRIYKIGAGEERLPVPS</sequence>
<protein>
    <submittedName>
        <fullName evidence="1">Uncharacterized protein</fullName>
    </submittedName>
</protein>
<evidence type="ECO:0000313" key="2">
    <source>
        <dbReference type="Proteomes" id="UP000030106"/>
    </source>
</evidence>
<dbReference type="AntiFam" id="ANF00240">
    <property type="entry name" value="Shadow ORF (opposite frmR)"/>
</dbReference>
<organism evidence="1 2">
    <name type="scientific">Beauveria bassiana D1-5</name>
    <dbReference type="NCBI Taxonomy" id="1245745"/>
    <lineage>
        <taxon>Eukaryota</taxon>
        <taxon>Fungi</taxon>
        <taxon>Dikarya</taxon>
        <taxon>Ascomycota</taxon>
        <taxon>Pezizomycotina</taxon>
        <taxon>Sordariomycetes</taxon>
        <taxon>Hypocreomycetidae</taxon>
        <taxon>Hypocreales</taxon>
        <taxon>Cordycipitaceae</taxon>
        <taxon>Beauveria</taxon>
    </lineage>
</organism>
<accession>A0A0A2W3P0</accession>
<dbReference type="Proteomes" id="UP000030106">
    <property type="component" value="Unassembled WGS sequence"/>
</dbReference>
<dbReference type="EMBL" id="ANFO01000049">
    <property type="protein sequence ID" value="KGQ13252.1"/>
    <property type="molecule type" value="Genomic_DNA"/>
</dbReference>